<feature type="chain" id="PRO_5019757863" description="cellulase" evidence="8">
    <location>
        <begin position="22"/>
        <end position="111"/>
    </location>
</feature>
<dbReference type="EC" id="3.2.1.4" evidence="3"/>
<dbReference type="GO" id="GO:0030245">
    <property type="term" value="P:cellulose catabolic process"/>
    <property type="evidence" value="ECO:0007669"/>
    <property type="project" value="UniProtKB-KW"/>
</dbReference>
<accession>A0A484Z153</accession>
<feature type="signal peptide" evidence="8">
    <location>
        <begin position="1"/>
        <end position="21"/>
    </location>
</feature>
<name>A0A484Z153_9ENTR</name>
<evidence type="ECO:0000256" key="4">
    <source>
        <dbReference type="ARBA" id="ARBA00022801"/>
    </source>
</evidence>
<dbReference type="EMBL" id="CAADIW010000054">
    <property type="protein sequence ID" value="VFS42234.1"/>
    <property type="molecule type" value="Genomic_DNA"/>
</dbReference>
<comment type="catalytic activity">
    <reaction evidence="1">
        <text>Endohydrolysis of (1-&gt;4)-beta-D-glucosidic linkages in cellulose, lichenin and cereal beta-D-glucans.</text>
        <dbReference type="EC" id="3.2.1.4"/>
    </reaction>
</comment>
<gene>
    <name evidence="9" type="primary">bcsZ_1</name>
    <name evidence="9" type="ORF">NCTC12126_04627</name>
</gene>
<dbReference type="AlphaFoldDB" id="A0A484Z153"/>
<evidence type="ECO:0000256" key="8">
    <source>
        <dbReference type="SAM" id="SignalP"/>
    </source>
</evidence>
<proteinExistence type="inferred from homology"/>
<dbReference type="Proteomes" id="UP000351155">
    <property type="component" value="Unassembled WGS sequence"/>
</dbReference>
<dbReference type="Pfam" id="PF01270">
    <property type="entry name" value="Glyco_hydro_8"/>
    <property type="match status" value="1"/>
</dbReference>
<keyword evidence="4 9" id="KW-0378">Hydrolase</keyword>
<dbReference type="InterPro" id="IPR002037">
    <property type="entry name" value="Glyco_hydro_8"/>
</dbReference>
<evidence type="ECO:0000256" key="5">
    <source>
        <dbReference type="ARBA" id="ARBA00023001"/>
    </source>
</evidence>
<evidence type="ECO:0000256" key="7">
    <source>
        <dbReference type="ARBA" id="ARBA00023326"/>
    </source>
</evidence>
<keyword evidence="7" id="KW-0624">Polysaccharide degradation</keyword>
<reference evidence="9 10" key="1">
    <citation type="submission" date="2019-03" db="EMBL/GenBank/DDBJ databases">
        <authorList>
            <consortium name="Pathogen Informatics"/>
        </authorList>
    </citation>
    <scope>NUCLEOTIDE SEQUENCE [LARGE SCALE GENOMIC DNA]</scope>
    <source>
        <strain evidence="9 10">NCTC12126</strain>
    </source>
</reference>
<comment type="similarity">
    <text evidence="2">Belongs to the glycosyl hydrolase 8 (cellulase D) family.</text>
</comment>
<dbReference type="GO" id="GO:0008810">
    <property type="term" value="F:cellulase activity"/>
    <property type="evidence" value="ECO:0007669"/>
    <property type="project" value="UniProtKB-EC"/>
</dbReference>
<dbReference type="SUPFAM" id="SSF48208">
    <property type="entry name" value="Six-hairpin glycosidases"/>
    <property type="match status" value="1"/>
</dbReference>
<evidence type="ECO:0000313" key="9">
    <source>
        <dbReference type="EMBL" id="VFS42234.1"/>
    </source>
</evidence>
<dbReference type="InterPro" id="IPR012341">
    <property type="entry name" value="6hp_glycosidase-like_sf"/>
</dbReference>
<evidence type="ECO:0000256" key="2">
    <source>
        <dbReference type="ARBA" id="ARBA00009209"/>
    </source>
</evidence>
<organism evidence="9 10">
    <name type="scientific">Enterobacter cancerogenus</name>
    <dbReference type="NCBI Taxonomy" id="69218"/>
    <lineage>
        <taxon>Bacteria</taxon>
        <taxon>Pseudomonadati</taxon>
        <taxon>Pseudomonadota</taxon>
        <taxon>Gammaproteobacteria</taxon>
        <taxon>Enterobacterales</taxon>
        <taxon>Enterobacteriaceae</taxon>
        <taxon>Enterobacter</taxon>
        <taxon>Enterobacter cloacae complex</taxon>
    </lineage>
</organism>
<evidence type="ECO:0000256" key="6">
    <source>
        <dbReference type="ARBA" id="ARBA00023295"/>
    </source>
</evidence>
<evidence type="ECO:0000256" key="1">
    <source>
        <dbReference type="ARBA" id="ARBA00000966"/>
    </source>
</evidence>
<protein>
    <recommendedName>
        <fullName evidence="3">cellulase</fullName>
        <ecNumber evidence="3">3.2.1.4</ecNumber>
    </recommendedName>
</protein>
<dbReference type="Gene3D" id="1.50.10.10">
    <property type="match status" value="1"/>
</dbReference>
<keyword evidence="8" id="KW-0732">Signal</keyword>
<keyword evidence="5" id="KW-0136">Cellulose degradation</keyword>
<dbReference type="InterPro" id="IPR008928">
    <property type="entry name" value="6-hairpin_glycosidase_sf"/>
</dbReference>
<sequence length="111" mass="12640">MKALRWYVFAAMMLAVTDLRAACTWPAWEQFKQDYMSEGGRVIDPSDARKITTSEGQSYGLFFALVANDRKAFDQLLSWDARQPGRRRFNAAPARLAVGAEEQRDLGGHRR</sequence>
<keyword evidence="6 9" id="KW-0326">Glycosidase</keyword>
<evidence type="ECO:0000313" key="10">
    <source>
        <dbReference type="Proteomes" id="UP000351155"/>
    </source>
</evidence>
<evidence type="ECO:0000256" key="3">
    <source>
        <dbReference type="ARBA" id="ARBA00012601"/>
    </source>
</evidence>
<keyword evidence="7" id="KW-0119">Carbohydrate metabolism</keyword>